<sequence length="76" mass="9039">MYYINRMLKDLVSIYFITKIIFYIFYMLNNINIVFGYIFISFLIYNILASLKEILQDGDIKKIIIFLTGIVLSILL</sequence>
<organism evidence="1">
    <name type="scientific">viral metagenome</name>
    <dbReference type="NCBI Taxonomy" id="1070528"/>
    <lineage>
        <taxon>unclassified sequences</taxon>
        <taxon>metagenomes</taxon>
        <taxon>organismal metagenomes</taxon>
    </lineage>
</organism>
<proteinExistence type="predicted"/>
<evidence type="ECO:0000313" key="1">
    <source>
        <dbReference type="EMBL" id="QHT22483.1"/>
    </source>
</evidence>
<reference evidence="1" key="1">
    <citation type="journal article" date="2020" name="Nature">
        <title>Giant virus diversity and host interactions through global metagenomics.</title>
        <authorList>
            <person name="Schulz F."/>
            <person name="Roux S."/>
            <person name="Paez-Espino D."/>
            <person name="Jungbluth S."/>
            <person name="Walsh D.A."/>
            <person name="Denef V.J."/>
            <person name="McMahon K.D."/>
            <person name="Konstantinidis K.T."/>
            <person name="Eloe-Fadrosh E.A."/>
            <person name="Kyrpides N.C."/>
            <person name="Woyke T."/>
        </authorList>
    </citation>
    <scope>NUCLEOTIDE SEQUENCE</scope>
    <source>
        <strain evidence="1">GVMAG-M-3300023179-111</strain>
    </source>
</reference>
<name>A0A6C0E1T2_9ZZZZ</name>
<dbReference type="EMBL" id="MN739710">
    <property type="protein sequence ID" value="QHT22483.1"/>
    <property type="molecule type" value="Genomic_DNA"/>
</dbReference>
<protein>
    <submittedName>
        <fullName evidence="1">Uncharacterized protein</fullName>
    </submittedName>
</protein>
<dbReference type="AlphaFoldDB" id="A0A6C0E1T2"/>
<accession>A0A6C0E1T2</accession>